<proteinExistence type="predicted"/>
<evidence type="ECO:0000256" key="1">
    <source>
        <dbReference type="SAM" id="MobiDB-lite"/>
    </source>
</evidence>
<evidence type="ECO:0000313" key="3">
    <source>
        <dbReference type="Proteomes" id="UP001170481"/>
    </source>
</evidence>
<dbReference type="EMBL" id="JAUORK010000003">
    <property type="protein sequence ID" value="MDO6671136.1"/>
    <property type="molecule type" value="Genomic_DNA"/>
</dbReference>
<dbReference type="Pfam" id="PF06293">
    <property type="entry name" value="Kdo"/>
    <property type="match status" value="1"/>
</dbReference>
<dbReference type="RefSeq" id="WP_063124274.1">
    <property type="nucleotide sequence ID" value="NZ_JAHKQM010000003.1"/>
</dbReference>
<sequence length="287" mass="33032">MTHRSPIHPSAGHTATTSPSATAPRGHGDYCEAGLARLLEQHDLNSFDALWQVAAHDVDAPNRERGGVSTVSLLTLEDEDGNSHRLYLKRQTNHLGRSLARPLGEPTFSREWRAIRHYHALGIPAVDAGWYGERRAGREWRAILITFDLAGRDDLDHWHERWAELDAGMRSQVITASARLVREIHQAGLMHGCLFPKHLFLSRPPSESPASTWQMDAVIIDLEKTRRFVLRRHECLRDLYVLWRRLKGWQHDEWRQFLAVYRDADAQSAEVSQWLKELEARAARKRR</sequence>
<keyword evidence="2" id="KW-0418">Kinase</keyword>
<gene>
    <name evidence="2" type="ORF">Q4535_03295</name>
</gene>
<feature type="compositionally biased region" description="Low complexity" evidence="1">
    <location>
        <begin position="9"/>
        <end position="24"/>
    </location>
</feature>
<comment type="caution">
    <text evidence="2">The sequence shown here is derived from an EMBL/GenBank/DDBJ whole genome shotgun (WGS) entry which is preliminary data.</text>
</comment>
<reference evidence="2" key="1">
    <citation type="submission" date="2023-07" db="EMBL/GenBank/DDBJ databases">
        <title>Genome content predicts the carbon catabolic preferences of heterotrophic bacteria.</title>
        <authorList>
            <person name="Gralka M."/>
        </authorList>
    </citation>
    <scope>NUCLEOTIDE SEQUENCE</scope>
    <source>
        <strain evidence="2">C2R13</strain>
    </source>
</reference>
<dbReference type="Proteomes" id="UP001170481">
    <property type="component" value="Unassembled WGS sequence"/>
</dbReference>
<dbReference type="Gene3D" id="1.10.510.10">
    <property type="entry name" value="Transferase(Phosphotransferase) domain 1"/>
    <property type="match status" value="1"/>
</dbReference>
<keyword evidence="2" id="KW-0808">Transferase</keyword>
<feature type="region of interest" description="Disordered" evidence="1">
    <location>
        <begin position="1"/>
        <end position="27"/>
    </location>
</feature>
<evidence type="ECO:0000313" key="2">
    <source>
        <dbReference type="EMBL" id="MDO6671136.1"/>
    </source>
</evidence>
<organism evidence="2 3">
    <name type="scientific">Cobetia amphilecti</name>
    <dbReference type="NCBI Taxonomy" id="1055104"/>
    <lineage>
        <taxon>Bacteria</taxon>
        <taxon>Pseudomonadati</taxon>
        <taxon>Pseudomonadota</taxon>
        <taxon>Gammaproteobacteria</taxon>
        <taxon>Oceanospirillales</taxon>
        <taxon>Halomonadaceae</taxon>
        <taxon>Cobetia</taxon>
    </lineage>
</organism>
<accession>A0AAP4WZL1</accession>
<dbReference type="GO" id="GO:0016301">
    <property type="term" value="F:kinase activity"/>
    <property type="evidence" value="ECO:0007669"/>
    <property type="project" value="UniProtKB-KW"/>
</dbReference>
<protein>
    <submittedName>
        <fullName evidence="2">Lipopolysaccharide kinase InaA family protein</fullName>
    </submittedName>
</protein>
<name>A0AAP4WZL1_9GAMM</name>
<dbReference type="AlphaFoldDB" id="A0AAP4WZL1"/>